<sequence>QLLKQRLEIEEPKILDYIKTKGNSDQETKDLASDLQRIVGQKKETQEQIFQNVLKLSELQMQDLIESNPGDKIKAVIGILNIFDNYLKCSQISHAKASPVDLILNNIDKDDQVEQDLLRRMTDDEYKRSCAICNVIAWIIEEGIIPVKKALDDDLFITMIKLCFTNPQSPIIDVSHLRVIRALTMKATFEDTCQLVNMQGKETSDGIFELSLKFLKPLIRNQDGSSAKRTNTTGRGRKRKAVGPGSQSAKGDKFNKDILEMILIYLYNILIIGSNYTQTQFQHSNGYSIKQTESENQLNSTNPFYDRMTACNMFVALNKIIIEESNKDAKEKVAQDSARVQFLMTFLLFSKFLQMPLKLNLMQKKCQSKFINSKFQSGVLVC</sequence>
<name>A0A5J4UEI7_9EUKA</name>
<comment type="caution">
    <text evidence="2">The sequence shown here is derived from an EMBL/GenBank/DDBJ whole genome shotgun (WGS) entry which is preliminary data.</text>
</comment>
<feature type="non-terminal residue" evidence="2">
    <location>
        <position position="1"/>
    </location>
</feature>
<protein>
    <submittedName>
        <fullName evidence="2">Uncharacterized protein</fullName>
    </submittedName>
</protein>
<feature type="region of interest" description="Disordered" evidence="1">
    <location>
        <begin position="223"/>
        <end position="250"/>
    </location>
</feature>
<evidence type="ECO:0000256" key="1">
    <source>
        <dbReference type="SAM" id="MobiDB-lite"/>
    </source>
</evidence>
<dbReference type="EMBL" id="SNRW01017747">
    <property type="protein sequence ID" value="KAA6368015.1"/>
    <property type="molecule type" value="Genomic_DNA"/>
</dbReference>
<dbReference type="Proteomes" id="UP000324800">
    <property type="component" value="Unassembled WGS sequence"/>
</dbReference>
<evidence type="ECO:0000313" key="2">
    <source>
        <dbReference type="EMBL" id="KAA6368015.1"/>
    </source>
</evidence>
<dbReference type="AlphaFoldDB" id="A0A5J4UEI7"/>
<accession>A0A5J4UEI7</accession>
<proteinExistence type="predicted"/>
<organism evidence="2 3">
    <name type="scientific">Streblomastix strix</name>
    <dbReference type="NCBI Taxonomy" id="222440"/>
    <lineage>
        <taxon>Eukaryota</taxon>
        <taxon>Metamonada</taxon>
        <taxon>Preaxostyla</taxon>
        <taxon>Oxymonadida</taxon>
        <taxon>Streblomastigidae</taxon>
        <taxon>Streblomastix</taxon>
    </lineage>
</organism>
<reference evidence="2 3" key="1">
    <citation type="submission" date="2019-03" db="EMBL/GenBank/DDBJ databases">
        <title>Single cell metagenomics reveals metabolic interactions within the superorganism composed of flagellate Streblomastix strix and complex community of Bacteroidetes bacteria on its surface.</title>
        <authorList>
            <person name="Treitli S.C."/>
            <person name="Kolisko M."/>
            <person name="Husnik F."/>
            <person name="Keeling P."/>
            <person name="Hampl V."/>
        </authorList>
    </citation>
    <scope>NUCLEOTIDE SEQUENCE [LARGE SCALE GENOMIC DNA]</scope>
    <source>
        <strain evidence="2">ST1C</strain>
    </source>
</reference>
<gene>
    <name evidence="2" type="ORF">EZS28_036458</name>
</gene>
<evidence type="ECO:0000313" key="3">
    <source>
        <dbReference type="Proteomes" id="UP000324800"/>
    </source>
</evidence>